<dbReference type="EMBL" id="BMAV01017523">
    <property type="protein sequence ID" value="GFY69271.1"/>
    <property type="molecule type" value="Genomic_DNA"/>
</dbReference>
<evidence type="ECO:0000256" key="1">
    <source>
        <dbReference type="SAM" id="MobiDB-lite"/>
    </source>
</evidence>
<comment type="caution">
    <text evidence="2">The sequence shown here is derived from an EMBL/GenBank/DDBJ whole genome shotgun (WGS) entry which is preliminary data.</text>
</comment>
<keyword evidence="3" id="KW-1185">Reference proteome</keyword>
<dbReference type="Proteomes" id="UP000886998">
    <property type="component" value="Unassembled WGS sequence"/>
</dbReference>
<dbReference type="AlphaFoldDB" id="A0A8X6YDZ2"/>
<evidence type="ECO:0000313" key="2">
    <source>
        <dbReference type="EMBL" id="GFY69271.1"/>
    </source>
</evidence>
<accession>A0A8X6YDZ2</accession>
<sequence length="104" mass="11926">MIRRKKAPFSSARRSPSKKQSAHGLPGVHNGEKPQGRRERRKTAARRLKDNERTDFEFDSSIFLLSGVGLPEWDRNPIQYGNIQVNSTSKMMFISENKRRAVSP</sequence>
<name>A0A8X6YDZ2_9ARAC</name>
<gene>
    <name evidence="2" type="ORF">TNIN_377701</name>
</gene>
<feature type="region of interest" description="Disordered" evidence="1">
    <location>
        <begin position="1"/>
        <end position="51"/>
    </location>
</feature>
<reference evidence="2" key="1">
    <citation type="submission" date="2020-08" db="EMBL/GenBank/DDBJ databases">
        <title>Multicomponent nature underlies the extraordinary mechanical properties of spider dragline silk.</title>
        <authorList>
            <person name="Kono N."/>
            <person name="Nakamura H."/>
            <person name="Mori M."/>
            <person name="Yoshida Y."/>
            <person name="Ohtoshi R."/>
            <person name="Malay A.D."/>
            <person name="Moran D.A.P."/>
            <person name="Tomita M."/>
            <person name="Numata K."/>
            <person name="Arakawa K."/>
        </authorList>
    </citation>
    <scope>NUCLEOTIDE SEQUENCE</scope>
</reference>
<organism evidence="2 3">
    <name type="scientific">Trichonephila inaurata madagascariensis</name>
    <dbReference type="NCBI Taxonomy" id="2747483"/>
    <lineage>
        <taxon>Eukaryota</taxon>
        <taxon>Metazoa</taxon>
        <taxon>Ecdysozoa</taxon>
        <taxon>Arthropoda</taxon>
        <taxon>Chelicerata</taxon>
        <taxon>Arachnida</taxon>
        <taxon>Araneae</taxon>
        <taxon>Araneomorphae</taxon>
        <taxon>Entelegynae</taxon>
        <taxon>Araneoidea</taxon>
        <taxon>Nephilidae</taxon>
        <taxon>Trichonephila</taxon>
        <taxon>Trichonephila inaurata</taxon>
    </lineage>
</organism>
<proteinExistence type="predicted"/>
<protein>
    <submittedName>
        <fullName evidence="2">Uncharacterized protein</fullName>
    </submittedName>
</protein>
<evidence type="ECO:0000313" key="3">
    <source>
        <dbReference type="Proteomes" id="UP000886998"/>
    </source>
</evidence>